<feature type="region of interest" description="Disordered" evidence="2">
    <location>
        <begin position="1"/>
        <end position="20"/>
    </location>
</feature>
<evidence type="ECO:0000259" key="3">
    <source>
        <dbReference type="PROSITE" id="PS50937"/>
    </source>
</evidence>
<proteinExistence type="predicted"/>
<dbReference type="PANTHER" id="PTHR30204">
    <property type="entry name" value="REDOX-CYCLING DRUG-SENSING TRANSCRIPTIONAL ACTIVATOR SOXR"/>
    <property type="match status" value="1"/>
</dbReference>
<feature type="domain" description="HTH merR-type" evidence="3">
    <location>
        <begin position="25"/>
        <end position="94"/>
    </location>
</feature>
<comment type="caution">
    <text evidence="4">The sequence shown here is derived from an EMBL/GenBank/DDBJ whole genome shotgun (WGS) entry which is preliminary data.</text>
</comment>
<dbReference type="Gene3D" id="1.10.1660.10">
    <property type="match status" value="1"/>
</dbReference>
<sequence>MDIEDVGADRGEEPAGGAVDGQSRHMQVGVVADRLGLSIRTLHHWDEAGLVSPSARSAGGFRLYTEEDVDRLFTVRRMKPLGFTIEEMKQLLASLDALHDPSTSESEAAAARAFIAQCRQRAEESLTTLQQRLAWAVEFRDLLAALDTEQVRD</sequence>
<evidence type="ECO:0000313" key="5">
    <source>
        <dbReference type="Proteomes" id="UP000435304"/>
    </source>
</evidence>
<dbReference type="GO" id="GO:0003700">
    <property type="term" value="F:DNA-binding transcription factor activity"/>
    <property type="evidence" value="ECO:0007669"/>
    <property type="project" value="InterPro"/>
</dbReference>
<dbReference type="EMBL" id="WPCU01000010">
    <property type="protein sequence ID" value="MVA77767.1"/>
    <property type="molecule type" value="Genomic_DNA"/>
</dbReference>
<dbReference type="Proteomes" id="UP000435304">
    <property type="component" value="Unassembled WGS sequence"/>
</dbReference>
<dbReference type="RefSeq" id="WP_156611974.1">
    <property type="nucleotide sequence ID" value="NZ_WPCU01000010.1"/>
</dbReference>
<dbReference type="PANTHER" id="PTHR30204:SF93">
    <property type="entry name" value="HTH MERR-TYPE DOMAIN-CONTAINING PROTEIN"/>
    <property type="match status" value="1"/>
</dbReference>
<accession>A0A6A9V2E9</accession>
<dbReference type="PROSITE" id="PS00552">
    <property type="entry name" value="HTH_MERR_1"/>
    <property type="match status" value="1"/>
</dbReference>
<dbReference type="CDD" id="cd00592">
    <property type="entry name" value="HTH_MerR-like"/>
    <property type="match status" value="1"/>
</dbReference>
<keyword evidence="1" id="KW-0238">DNA-binding</keyword>
<protein>
    <submittedName>
        <fullName evidence="4">MerR family transcriptional regulator</fullName>
    </submittedName>
</protein>
<gene>
    <name evidence="4" type="ORF">GC722_17355</name>
</gene>
<dbReference type="Pfam" id="PF13411">
    <property type="entry name" value="MerR_1"/>
    <property type="match status" value="1"/>
</dbReference>
<dbReference type="InterPro" id="IPR047057">
    <property type="entry name" value="MerR_fam"/>
</dbReference>
<name>A0A6A9V2E9_9ACTN</name>
<dbReference type="PRINTS" id="PR00040">
    <property type="entry name" value="HTHMERR"/>
</dbReference>
<dbReference type="SUPFAM" id="SSF46955">
    <property type="entry name" value="Putative DNA-binding domain"/>
    <property type="match status" value="1"/>
</dbReference>
<reference evidence="4 5" key="1">
    <citation type="submission" date="2019-12" db="EMBL/GenBank/DDBJ databases">
        <title>Auraticoccus cholistani sp. nov., an actinomycete isolated from soil of Cholistan desert.</title>
        <authorList>
            <person name="Cheema M.T."/>
        </authorList>
    </citation>
    <scope>NUCLEOTIDE SEQUENCE [LARGE SCALE GENOMIC DNA]</scope>
    <source>
        <strain evidence="4 5">F435</strain>
    </source>
</reference>
<keyword evidence="5" id="KW-1185">Reference proteome</keyword>
<evidence type="ECO:0000256" key="2">
    <source>
        <dbReference type="SAM" id="MobiDB-lite"/>
    </source>
</evidence>
<dbReference type="PROSITE" id="PS50937">
    <property type="entry name" value="HTH_MERR_2"/>
    <property type="match status" value="1"/>
</dbReference>
<dbReference type="GO" id="GO:0003677">
    <property type="term" value="F:DNA binding"/>
    <property type="evidence" value="ECO:0007669"/>
    <property type="project" value="UniProtKB-KW"/>
</dbReference>
<organism evidence="4 5">
    <name type="scientific">Auraticoccus cholistanensis</name>
    <dbReference type="NCBI Taxonomy" id="2656650"/>
    <lineage>
        <taxon>Bacteria</taxon>
        <taxon>Bacillati</taxon>
        <taxon>Actinomycetota</taxon>
        <taxon>Actinomycetes</taxon>
        <taxon>Propionibacteriales</taxon>
        <taxon>Propionibacteriaceae</taxon>
        <taxon>Auraticoccus</taxon>
    </lineage>
</organism>
<dbReference type="SMART" id="SM00422">
    <property type="entry name" value="HTH_MERR"/>
    <property type="match status" value="1"/>
</dbReference>
<evidence type="ECO:0000256" key="1">
    <source>
        <dbReference type="ARBA" id="ARBA00023125"/>
    </source>
</evidence>
<evidence type="ECO:0000313" key="4">
    <source>
        <dbReference type="EMBL" id="MVA77767.1"/>
    </source>
</evidence>
<dbReference type="InterPro" id="IPR009061">
    <property type="entry name" value="DNA-bd_dom_put_sf"/>
</dbReference>
<dbReference type="AlphaFoldDB" id="A0A6A9V2E9"/>
<dbReference type="InterPro" id="IPR000551">
    <property type="entry name" value="MerR-type_HTH_dom"/>
</dbReference>